<dbReference type="EMBL" id="QKVK01000001">
    <property type="protein sequence ID" value="PZF78775.1"/>
    <property type="molecule type" value="Genomic_DNA"/>
</dbReference>
<evidence type="ECO:0000256" key="2">
    <source>
        <dbReference type="ARBA" id="ARBA00023169"/>
    </source>
</evidence>
<dbReference type="InterPro" id="IPR003362">
    <property type="entry name" value="Bact_transf"/>
</dbReference>
<organism evidence="5 6">
    <name type="scientific">Aestuariivirga litoralis</name>
    <dbReference type="NCBI Taxonomy" id="2650924"/>
    <lineage>
        <taxon>Bacteria</taxon>
        <taxon>Pseudomonadati</taxon>
        <taxon>Pseudomonadota</taxon>
        <taxon>Alphaproteobacteria</taxon>
        <taxon>Hyphomicrobiales</taxon>
        <taxon>Aestuariivirgaceae</taxon>
        <taxon>Aestuariivirga</taxon>
    </lineage>
</organism>
<keyword evidence="3" id="KW-0472">Membrane</keyword>
<evidence type="ECO:0000256" key="3">
    <source>
        <dbReference type="SAM" id="Phobius"/>
    </source>
</evidence>
<keyword evidence="3" id="KW-0812">Transmembrane</keyword>
<evidence type="ECO:0000256" key="1">
    <source>
        <dbReference type="ARBA" id="ARBA00006464"/>
    </source>
</evidence>
<dbReference type="PANTHER" id="PTHR30576">
    <property type="entry name" value="COLANIC BIOSYNTHESIS UDP-GLUCOSE LIPID CARRIER TRANSFERASE"/>
    <property type="match status" value="1"/>
</dbReference>
<feature type="transmembrane region" description="Helical" evidence="3">
    <location>
        <begin position="61"/>
        <end position="79"/>
    </location>
</feature>
<evidence type="ECO:0000313" key="6">
    <source>
        <dbReference type="Proteomes" id="UP000248795"/>
    </source>
</evidence>
<protein>
    <recommendedName>
        <fullName evidence="4">Bacterial sugar transferase domain-containing protein</fullName>
    </recommendedName>
</protein>
<sequence>MWTRTRGVTNVLPETGTTRSMSLMFRERTQFAGAVLLAVIVPFFGRYGFDHDVKALDQTDTSVLVLFAIIASHIFLKSFSRYPSQDPFSTVLPAVTASFAIVLILITAGHLDYSRSLLLVGYGLTLVWYGGLALMRERLLKPRLAVVPFGSQRELTRLGRAEWRTLQEPPAQAPTRAVDGVVADLSADLAPKWEEFIVRCATQGIPIYDSTLTREFMTGEVDLVHAGDIGIDALHPQRNYLYIKSVIDLLMAIAVLPVVLPVLGLTILLIKLDSSGPAFFVQKRVGYRGRLFDCYKLRSMHANAHLMGPDFTTSEDPRITRVGRFIRKYRLDELPQVFNILKGEMSWIGPRPEAAALAHEYERHIPYYAFRHSVKPGITGWAAIRQGNVAEVEEATRKLRNDFFYIKNISASLDAFITVKTMWIVLTGFGSR</sequence>
<dbReference type="PANTHER" id="PTHR30576:SF0">
    <property type="entry name" value="UNDECAPRENYL-PHOSPHATE N-ACETYLGALACTOSAMINYL 1-PHOSPHATE TRANSFERASE-RELATED"/>
    <property type="match status" value="1"/>
</dbReference>
<keyword evidence="3" id="KW-1133">Transmembrane helix</keyword>
<evidence type="ECO:0000313" key="5">
    <source>
        <dbReference type="EMBL" id="PZF78775.1"/>
    </source>
</evidence>
<feature type="domain" description="Bacterial sugar transferase" evidence="4">
    <location>
        <begin position="244"/>
        <end position="426"/>
    </location>
</feature>
<evidence type="ECO:0000259" key="4">
    <source>
        <dbReference type="Pfam" id="PF02397"/>
    </source>
</evidence>
<comment type="caution">
    <text evidence="5">The sequence shown here is derived from an EMBL/GenBank/DDBJ whole genome shotgun (WGS) entry which is preliminary data.</text>
</comment>
<reference evidence="6" key="1">
    <citation type="submission" date="2018-06" db="EMBL/GenBank/DDBJ databases">
        <title>Aestuariibacter litoralis strain KCTC 52945T.</title>
        <authorList>
            <person name="Li X."/>
            <person name="Salam N."/>
            <person name="Li J.-L."/>
            <person name="Chen Y.-M."/>
            <person name="Yang Z.-W."/>
            <person name="Zhang L.-Y."/>
            <person name="Han M.-X."/>
            <person name="Xiao M."/>
            <person name="Li W.-J."/>
        </authorList>
    </citation>
    <scope>NUCLEOTIDE SEQUENCE [LARGE SCALE GENOMIC DNA]</scope>
    <source>
        <strain evidence="6">KCTC 52945</strain>
    </source>
</reference>
<dbReference type="Pfam" id="PF02397">
    <property type="entry name" value="Bac_transf"/>
    <property type="match status" value="1"/>
</dbReference>
<comment type="similarity">
    <text evidence="1">Belongs to the bacterial sugar transferase family.</text>
</comment>
<feature type="transmembrane region" description="Helical" evidence="3">
    <location>
        <begin position="91"/>
        <end position="111"/>
    </location>
</feature>
<keyword evidence="6" id="KW-1185">Reference proteome</keyword>
<dbReference type="Proteomes" id="UP000248795">
    <property type="component" value="Unassembled WGS sequence"/>
</dbReference>
<dbReference type="GO" id="GO:0000271">
    <property type="term" value="P:polysaccharide biosynthetic process"/>
    <property type="evidence" value="ECO:0007669"/>
    <property type="project" value="UniProtKB-KW"/>
</dbReference>
<proteinExistence type="inferred from homology"/>
<name>A0A2W2AU36_9HYPH</name>
<feature type="transmembrane region" description="Helical" evidence="3">
    <location>
        <begin position="246"/>
        <end position="270"/>
    </location>
</feature>
<accession>A0A2W2AU36</accession>
<feature type="transmembrane region" description="Helical" evidence="3">
    <location>
        <begin position="117"/>
        <end position="135"/>
    </location>
</feature>
<dbReference type="AlphaFoldDB" id="A0A2W2AU36"/>
<gene>
    <name evidence="5" type="ORF">DK847_02975</name>
</gene>
<keyword evidence="2" id="KW-0270">Exopolysaccharide synthesis</keyword>
<dbReference type="GO" id="GO:0016780">
    <property type="term" value="F:phosphotransferase activity, for other substituted phosphate groups"/>
    <property type="evidence" value="ECO:0007669"/>
    <property type="project" value="TreeGrafter"/>
</dbReference>
<feature type="transmembrane region" description="Helical" evidence="3">
    <location>
        <begin position="31"/>
        <end position="49"/>
    </location>
</feature>